<reference evidence="1 2" key="1">
    <citation type="journal article" date="2019" name="Sci. Rep.">
        <title>Orb-weaving spider Araneus ventricosus genome elucidates the spidroin gene catalogue.</title>
        <authorList>
            <person name="Kono N."/>
            <person name="Nakamura H."/>
            <person name="Ohtoshi R."/>
            <person name="Moran D.A.P."/>
            <person name="Shinohara A."/>
            <person name="Yoshida Y."/>
            <person name="Fujiwara M."/>
            <person name="Mori M."/>
            <person name="Tomita M."/>
            <person name="Arakawa K."/>
        </authorList>
    </citation>
    <scope>NUCLEOTIDE SEQUENCE [LARGE SCALE GENOMIC DNA]</scope>
</reference>
<keyword evidence="2" id="KW-1185">Reference proteome</keyword>
<organism evidence="1 2">
    <name type="scientific">Araneus ventricosus</name>
    <name type="common">Orbweaver spider</name>
    <name type="synonym">Epeira ventricosa</name>
    <dbReference type="NCBI Taxonomy" id="182803"/>
    <lineage>
        <taxon>Eukaryota</taxon>
        <taxon>Metazoa</taxon>
        <taxon>Ecdysozoa</taxon>
        <taxon>Arthropoda</taxon>
        <taxon>Chelicerata</taxon>
        <taxon>Arachnida</taxon>
        <taxon>Araneae</taxon>
        <taxon>Araneomorphae</taxon>
        <taxon>Entelegynae</taxon>
        <taxon>Araneoidea</taxon>
        <taxon>Araneidae</taxon>
        <taxon>Araneus</taxon>
    </lineage>
</organism>
<evidence type="ECO:0000313" key="2">
    <source>
        <dbReference type="Proteomes" id="UP000499080"/>
    </source>
</evidence>
<gene>
    <name evidence="1" type="ORF">AVEN_171787_1</name>
</gene>
<name>A0A4Y2GYW3_ARAVE</name>
<dbReference type="Proteomes" id="UP000499080">
    <property type="component" value="Unassembled WGS sequence"/>
</dbReference>
<dbReference type="EMBL" id="BGPR01256335">
    <property type="protein sequence ID" value="GBM57995.1"/>
    <property type="molecule type" value="Genomic_DNA"/>
</dbReference>
<protein>
    <submittedName>
        <fullName evidence="1">Uncharacterized protein</fullName>
    </submittedName>
</protein>
<dbReference type="AlphaFoldDB" id="A0A4Y2GYW3"/>
<proteinExistence type="predicted"/>
<evidence type="ECO:0000313" key="1">
    <source>
        <dbReference type="EMBL" id="GBM57995.1"/>
    </source>
</evidence>
<accession>A0A4Y2GYW3</accession>
<comment type="caution">
    <text evidence="1">The sequence shown here is derived from an EMBL/GenBank/DDBJ whole genome shotgun (WGS) entry which is preliminary data.</text>
</comment>
<feature type="non-terminal residue" evidence="1">
    <location>
        <position position="1"/>
    </location>
</feature>
<sequence>FHLVHVRFCHRWIGDPVTFRHLLDSRNYPTKAPLEPRRRSRGESLQDLLLIDDELSQASFF</sequence>